<keyword evidence="4" id="KW-0235">DNA replication</keyword>
<keyword evidence="9" id="KW-1185">Reference proteome</keyword>
<dbReference type="OrthoDB" id="336885at2759"/>
<comment type="caution">
    <text evidence="8">The sequence shown here is derived from an EMBL/GenBank/DDBJ whole genome shotgun (WGS) entry which is preliminary data.</text>
</comment>
<dbReference type="GO" id="GO:0005658">
    <property type="term" value="C:alpha DNA polymerase:primase complex"/>
    <property type="evidence" value="ECO:0007669"/>
    <property type="project" value="TreeGrafter"/>
</dbReference>
<sequence length="352" mass="41447">MRSGEDFLNSLKKKTPLKITYERPKKNQYFYIKKMDRYLYIKSRIQENKKYFLEILNKEFKPVTFQSESSYFTYGVIFITPEKDIYIYNNDNESNDTPIKLNLNYCKRFSLFHGQLVVLKGKNLGDNEFLVSEIHCLPILDHGDSNKDLKCKIKVIQNINEKIDYDADVVIFIGCKVPEDIISSKSRLTHFIHVPTMEDFECVEVYPMNSRTIDGQIHISLNNPCQFKLEDKLFCVNTLQVLDLLCDKEICKNEGSSKNDICGDLLFSKDKLERLCYHLIFQRSFLPMLNVKNVCYNVENLNMLCAPDYYFIRSQKFEPFFRDIGPTKILNIGENYNWDITLDSKETKMKLI</sequence>
<dbReference type="EMBL" id="JPQZ01000009">
    <property type="protein sequence ID" value="KKO75948.1"/>
    <property type="molecule type" value="Genomic_DNA"/>
</dbReference>
<evidence type="ECO:0000313" key="8">
    <source>
        <dbReference type="EMBL" id="KKO75948.1"/>
    </source>
</evidence>
<dbReference type="InterPro" id="IPR054300">
    <property type="entry name" value="OB_DPOA2"/>
</dbReference>
<protein>
    <recommendedName>
        <fullName evidence="3">DNA polymerase alpha subunit B</fullName>
    </recommendedName>
</protein>
<dbReference type="RefSeq" id="XP_024331690.1">
    <property type="nucleotide sequence ID" value="XM_024476624.1"/>
</dbReference>
<dbReference type="OMA" id="WINKKPF"/>
<evidence type="ECO:0000259" key="7">
    <source>
        <dbReference type="Pfam" id="PF22062"/>
    </source>
</evidence>
<dbReference type="GO" id="GO:0006270">
    <property type="term" value="P:DNA replication initiation"/>
    <property type="evidence" value="ECO:0007669"/>
    <property type="project" value="TreeGrafter"/>
</dbReference>
<dbReference type="VEuPathDB" id="MicrosporidiaDB:AAJ76_900078142"/>
<dbReference type="VEuPathDB" id="MicrosporidiaDB:NCER_100595"/>
<dbReference type="PANTHER" id="PTHR23061">
    <property type="entry name" value="DNA POLYMERASE 2 ALPHA 70 KDA SUBUNIT"/>
    <property type="match status" value="1"/>
</dbReference>
<evidence type="ECO:0000256" key="2">
    <source>
        <dbReference type="ARBA" id="ARBA00007299"/>
    </source>
</evidence>
<accession>A0A0F9WSZ5</accession>
<reference evidence="8 9" key="1">
    <citation type="journal article" date="2015" name="Environ. Microbiol.">
        <title>Genome analyses suggest the presence of polyploidy and recent human-driven expansions in eight global populations of the honeybee pathogen Nosema ceranae.</title>
        <authorList>
            <person name="Pelin A."/>
            <person name="Selman M."/>
            <person name="Aris-Brosou S."/>
            <person name="Farinelli L."/>
            <person name="Corradi N."/>
        </authorList>
    </citation>
    <scope>NUCLEOTIDE SEQUENCE [LARGE SCALE GENOMIC DNA]</scope>
    <source>
        <strain evidence="8 9">PA08 1199</strain>
    </source>
</reference>
<gene>
    <name evidence="8" type="ORF">AAJ76_900078142</name>
</gene>
<evidence type="ECO:0000256" key="1">
    <source>
        <dbReference type="ARBA" id="ARBA00004123"/>
    </source>
</evidence>
<dbReference type="Proteomes" id="UP000034350">
    <property type="component" value="Unassembled WGS sequence"/>
</dbReference>
<dbReference type="AlphaFoldDB" id="A0A0F9WSZ5"/>
<dbReference type="PANTHER" id="PTHR23061:SF12">
    <property type="entry name" value="DNA POLYMERASE ALPHA SUBUNIT B"/>
    <property type="match status" value="1"/>
</dbReference>
<organism evidence="8 9">
    <name type="scientific">Vairimorpha ceranae</name>
    <dbReference type="NCBI Taxonomy" id="40302"/>
    <lineage>
        <taxon>Eukaryota</taxon>
        <taxon>Fungi</taxon>
        <taxon>Fungi incertae sedis</taxon>
        <taxon>Microsporidia</taxon>
        <taxon>Nosematidae</taxon>
        <taxon>Vairimorpha</taxon>
    </lineage>
</organism>
<dbReference type="Pfam" id="PF22062">
    <property type="entry name" value="OB_DPOA2"/>
    <property type="match status" value="1"/>
</dbReference>
<comment type="similarity">
    <text evidence="2">Belongs to the DNA polymerase alpha subunit B family.</text>
</comment>
<name>A0A0F9WSZ5_9MICR</name>
<feature type="domain" description="DNA polymerase alpha subunit B OB" evidence="7">
    <location>
        <begin position="83"/>
        <end position="135"/>
    </location>
</feature>
<evidence type="ECO:0000259" key="6">
    <source>
        <dbReference type="Pfam" id="PF04042"/>
    </source>
</evidence>
<dbReference type="InterPro" id="IPR007185">
    <property type="entry name" value="DNA_pol_a/d/e_bsu"/>
</dbReference>
<feature type="domain" description="DNA polymerase alpha/delta/epsilon subunit B" evidence="6">
    <location>
        <begin position="189"/>
        <end position="320"/>
    </location>
</feature>
<comment type="subcellular location">
    <subcellularLocation>
        <location evidence="1">Nucleus</location>
    </subcellularLocation>
</comment>
<keyword evidence="5" id="KW-0539">Nucleus</keyword>
<evidence type="ECO:0000256" key="4">
    <source>
        <dbReference type="ARBA" id="ARBA00022705"/>
    </source>
</evidence>
<evidence type="ECO:0000256" key="3">
    <source>
        <dbReference type="ARBA" id="ARBA00018596"/>
    </source>
</evidence>
<evidence type="ECO:0000256" key="5">
    <source>
        <dbReference type="ARBA" id="ARBA00023242"/>
    </source>
</evidence>
<dbReference type="GeneID" id="36321580"/>
<dbReference type="Pfam" id="PF04042">
    <property type="entry name" value="DNA_pol_E_B"/>
    <property type="match status" value="1"/>
</dbReference>
<evidence type="ECO:0000313" key="9">
    <source>
        <dbReference type="Proteomes" id="UP000034350"/>
    </source>
</evidence>
<dbReference type="VEuPathDB" id="MicrosporidiaDB:G9O61_00g004740"/>
<dbReference type="InterPro" id="IPR016722">
    <property type="entry name" value="DNA_pol_alpha_bsu"/>
</dbReference>
<dbReference type="GO" id="GO:0003677">
    <property type="term" value="F:DNA binding"/>
    <property type="evidence" value="ECO:0007669"/>
    <property type="project" value="InterPro"/>
</dbReference>
<proteinExistence type="inferred from homology"/>